<comment type="caution">
    <text evidence="1">The sequence shown here is derived from an EMBL/GenBank/DDBJ whole genome shotgun (WGS) entry which is preliminary data.</text>
</comment>
<keyword evidence="2" id="KW-1185">Reference proteome</keyword>
<gene>
    <name evidence="1" type="ORF">ESY86_04860</name>
</gene>
<protein>
    <submittedName>
        <fullName evidence="1">Uncharacterized protein</fullName>
    </submittedName>
</protein>
<dbReference type="EMBL" id="VORO01000004">
    <property type="protein sequence ID" value="TXD90305.1"/>
    <property type="molecule type" value="Genomic_DNA"/>
</dbReference>
<proteinExistence type="predicted"/>
<accession>A0A5C6ZL08</accession>
<sequence length="105" mass="11759">MAKFIAIDANGLNALFSGSDITFVNPHCKKEKLANLSEKTANLSQTDQLDSRVINLDGFCSAQFQFELFTWETDCPKPKAVFNEHFSSRLSFLYLENASPPPRLA</sequence>
<evidence type="ECO:0000313" key="1">
    <source>
        <dbReference type="EMBL" id="TXD90305.1"/>
    </source>
</evidence>
<dbReference type="Proteomes" id="UP000321578">
    <property type="component" value="Unassembled WGS sequence"/>
</dbReference>
<organism evidence="1 2">
    <name type="scientific">Subsaximicrobium wynnwilliamsii</name>
    <dbReference type="NCBI Taxonomy" id="291179"/>
    <lineage>
        <taxon>Bacteria</taxon>
        <taxon>Pseudomonadati</taxon>
        <taxon>Bacteroidota</taxon>
        <taxon>Flavobacteriia</taxon>
        <taxon>Flavobacteriales</taxon>
        <taxon>Flavobacteriaceae</taxon>
        <taxon>Subsaximicrobium</taxon>
    </lineage>
</organism>
<reference evidence="1 2" key="1">
    <citation type="submission" date="2019-08" db="EMBL/GenBank/DDBJ databases">
        <title>Genomes of Subsaximicrobium wynnwilliamsii strains.</title>
        <authorList>
            <person name="Bowman J.P."/>
        </authorList>
    </citation>
    <scope>NUCLEOTIDE SEQUENCE [LARGE SCALE GENOMIC DNA]</scope>
    <source>
        <strain evidence="1 2">2-80-2</strain>
    </source>
</reference>
<name>A0A5C6ZL08_9FLAO</name>
<dbReference type="OrthoDB" id="1439895at2"/>
<dbReference type="AlphaFoldDB" id="A0A5C6ZL08"/>
<evidence type="ECO:0000313" key="2">
    <source>
        <dbReference type="Proteomes" id="UP000321578"/>
    </source>
</evidence>